<dbReference type="AlphaFoldDB" id="A0A3A8AC81"/>
<dbReference type="EMBL" id="QFWV02000007">
    <property type="protein sequence ID" value="RKF06599.1"/>
    <property type="molecule type" value="Genomic_DNA"/>
</dbReference>
<dbReference type="OrthoDB" id="9768668at2"/>
<protein>
    <submittedName>
        <fullName evidence="5">dTDP-4-amino-4,6-dideoxygalactose transaminase</fullName>
        <ecNumber evidence="5">2.6.1.59</ecNumber>
    </submittedName>
</protein>
<dbReference type="RefSeq" id="WP_109769083.1">
    <property type="nucleotide sequence ID" value="NZ_CP159474.1"/>
</dbReference>
<proteinExistence type="inferred from homology"/>
<dbReference type="InterPro" id="IPR015424">
    <property type="entry name" value="PyrdxlP-dep_Trfase"/>
</dbReference>
<dbReference type="GO" id="GO:0019180">
    <property type="term" value="F:dTDP-4-amino-4,6-dideoxygalactose transaminase activity"/>
    <property type="evidence" value="ECO:0007669"/>
    <property type="project" value="UniProtKB-EC"/>
</dbReference>
<evidence type="ECO:0000256" key="4">
    <source>
        <dbReference type="RuleBase" id="RU004508"/>
    </source>
</evidence>
<dbReference type="SUPFAM" id="SSF53383">
    <property type="entry name" value="PLP-dependent transferases"/>
    <property type="match status" value="1"/>
</dbReference>
<evidence type="ECO:0000313" key="5">
    <source>
        <dbReference type="EMBL" id="RKF06599.1"/>
    </source>
</evidence>
<keyword evidence="5" id="KW-0808">Transferase</keyword>
<evidence type="ECO:0000256" key="2">
    <source>
        <dbReference type="PIRSR" id="PIRSR000390-1"/>
    </source>
</evidence>
<comment type="caution">
    <text evidence="5">The sequence shown here is derived from an EMBL/GenBank/DDBJ whole genome shotgun (WGS) entry which is preliminary data.</text>
</comment>
<dbReference type="PANTHER" id="PTHR30244:SF34">
    <property type="entry name" value="DTDP-4-AMINO-4,6-DIDEOXYGALACTOSE TRANSAMINASE"/>
    <property type="match status" value="1"/>
</dbReference>
<dbReference type="Gene3D" id="3.40.640.10">
    <property type="entry name" value="Type I PLP-dependent aspartate aminotransferase-like (Major domain)"/>
    <property type="match status" value="1"/>
</dbReference>
<feature type="active site" description="Proton acceptor" evidence="2">
    <location>
        <position position="183"/>
    </location>
</feature>
<dbReference type="PIRSF" id="PIRSF000390">
    <property type="entry name" value="PLP_StrS"/>
    <property type="match status" value="1"/>
</dbReference>
<comment type="similarity">
    <text evidence="1 4">Belongs to the DegT/DnrJ/EryC1 family.</text>
</comment>
<dbReference type="InterPro" id="IPR015421">
    <property type="entry name" value="PyrdxlP-dep_Trfase_major"/>
</dbReference>
<dbReference type="InterPro" id="IPR015422">
    <property type="entry name" value="PyrdxlP-dep_Trfase_small"/>
</dbReference>
<dbReference type="Proteomes" id="UP000246132">
    <property type="component" value="Unassembled WGS sequence"/>
</dbReference>
<dbReference type="CDD" id="cd00616">
    <property type="entry name" value="AHBA_syn"/>
    <property type="match status" value="1"/>
</dbReference>
<dbReference type="GO" id="GO:0030170">
    <property type="term" value="F:pyridoxal phosphate binding"/>
    <property type="evidence" value="ECO:0007669"/>
    <property type="project" value="TreeGrafter"/>
</dbReference>
<evidence type="ECO:0000313" key="6">
    <source>
        <dbReference type="Proteomes" id="UP000246132"/>
    </source>
</evidence>
<feature type="modified residue" description="N6-(pyridoxal phosphate)lysine" evidence="3">
    <location>
        <position position="183"/>
    </location>
</feature>
<dbReference type="GO" id="GO:0000271">
    <property type="term" value="P:polysaccharide biosynthetic process"/>
    <property type="evidence" value="ECO:0007669"/>
    <property type="project" value="TreeGrafter"/>
</dbReference>
<reference evidence="5 6" key="1">
    <citation type="journal article" date="2018" name="Int. J. Syst. Bacteriol.">
        <title>Oceaniradius stylonemae gen. nov., sp. nov., isolated from a red alga, Stylonema cornu-cervi.</title>
        <authorList>
            <person name="Jeong S."/>
        </authorList>
    </citation>
    <scope>NUCLEOTIDE SEQUENCE [LARGE SCALE GENOMIC DNA]</scope>
    <source>
        <strain evidence="5 6">StC1</strain>
    </source>
</reference>
<dbReference type="NCBIfam" id="NF008687">
    <property type="entry name" value="PRK11706.1"/>
    <property type="match status" value="1"/>
</dbReference>
<dbReference type="NCBIfam" id="TIGR02379">
    <property type="entry name" value="ECA_wecE"/>
    <property type="match status" value="1"/>
</dbReference>
<dbReference type="InterPro" id="IPR000653">
    <property type="entry name" value="DegT/StrS_aminotransferase"/>
</dbReference>
<dbReference type="Pfam" id="PF01041">
    <property type="entry name" value="DegT_DnrJ_EryC1"/>
    <property type="match status" value="1"/>
</dbReference>
<dbReference type="PANTHER" id="PTHR30244">
    <property type="entry name" value="TRANSAMINASE"/>
    <property type="match status" value="1"/>
</dbReference>
<gene>
    <name evidence="5" type="ORF">DEM25_013155</name>
</gene>
<dbReference type="InterPro" id="IPR012749">
    <property type="entry name" value="WecE-like"/>
</dbReference>
<keyword evidence="3 4" id="KW-0663">Pyridoxal phosphate</keyword>
<evidence type="ECO:0000256" key="1">
    <source>
        <dbReference type="ARBA" id="ARBA00037999"/>
    </source>
</evidence>
<keyword evidence="6" id="KW-1185">Reference proteome</keyword>
<dbReference type="Gene3D" id="3.90.1150.10">
    <property type="entry name" value="Aspartate Aminotransferase, domain 1"/>
    <property type="match status" value="1"/>
</dbReference>
<keyword evidence="5" id="KW-0032">Aminotransferase</keyword>
<dbReference type="EC" id="2.6.1.59" evidence="5"/>
<name>A0A3A8AC81_9HYPH</name>
<organism evidence="5 6">
    <name type="scientific">Oceaniradius stylonematis</name>
    <dbReference type="NCBI Taxonomy" id="2184161"/>
    <lineage>
        <taxon>Bacteria</taxon>
        <taxon>Pseudomonadati</taxon>
        <taxon>Pseudomonadota</taxon>
        <taxon>Alphaproteobacteria</taxon>
        <taxon>Hyphomicrobiales</taxon>
        <taxon>Ahrensiaceae</taxon>
        <taxon>Oceaniradius</taxon>
    </lineage>
</organism>
<evidence type="ECO:0000256" key="3">
    <source>
        <dbReference type="PIRSR" id="PIRSR000390-2"/>
    </source>
</evidence>
<accession>A0A3A8AC81</accession>
<sequence>MAEIPFTRPHLTGGELASIAEAIDGRRLGGAGRFTQTCESWLERRLGCARVSLTHSCTAALEMAALLIGIEPGDEVIMPSYTFSSTANAVVLRGATPVFADCVSDTMNIDVDDIEALITPATKAIMPVHYAGRPPDMDRINAIADAHGLIVIEDAAQSLGSTYKGAPAGTHSHLAAISFHETKNVVSGEGGALIISDPCYVERAAILREKGTNRAAFMDGLVDKYTWVDVGSSYLPSELVAAFLAQQLEATDSITKDRLRLWRAYRDALGEAADTHGLILPARIDADAVPNGHIFHVLLANADQRAPFLNRMKEHGIQCSFHYVPLHTAPAGKRFGRAPLGCPTTEDAAARLVRLPLFAGMGEAESGRVVEATLETLKEIGA</sequence>